<dbReference type="Gene3D" id="1.10.780.10">
    <property type="entry name" value="Hydroxylamine Oxidoreductase, Chain A, domain 1"/>
    <property type="match status" value="1"/>
</dbReference>
<dbReference type="InterPro" id="IPR036280">
    <property type="entry name" value="Multihaem_cyt_sf"/>
</dbReference>
<dbReference type="Proteomes" id="UP001492541">
    <property type="component" value="Chromosome"/>
</dbReference>
<sequence>MRGLLPALLIFATTIAIASADECIDCHRQITPGIVDQWLSGNMSKHFGCEACHGSDHKSSDDWQNARMPTPDTCRACHPKQYEQYASGKHYYAWIAMKAMPALQHVPNPQRNLEGFKGCSGCHKIGVIQGEEQYRYGAAACDSCHTRHRFSKEEARKPEACLPCHMGFDHPQYEMWSTSKHGVIYRIEGDTGRAPKCQTCHMANGNHSVMTAWGFLALRVPEDDEEWWKDRVTILQALGVLDENGNPTERFDIVKAGKVARLNKEEWQAEREKMIRICSQCHSENFAREQLEAGDRMIREADRVFAEAIRTVKELYDLGILEKPEGWKYAPDLLQFYEVKTPIEEELYRMFMEYRMRTFQGAFHMNPDYSFWYGWAPLKESLIKIKYEAEKLKVEKLAEERAAQPTSTPTPEKAEKQSESTPGFETVSAVMAVLSAVALAAGAARKR</sequence>
<dbReference type="InterPro" id="IPR026371">
    <property type="entry name" value="PGF_CTERM"/>
</dbReference>
<name>A0ABZ3H3H9_GEOAI</name>
<dbReference type="InterPro" id="IPR051829">
    <property type="entry name" value="Multiheme_Cytochr_ET"/>
</dbReference>
<keyword evidence="5" id="KW-1185">Reference proteome</keyword>
<evidence type="ECO:0000256" key="2">
    <source>
        <dbReference type="SAM" id="MobiDB-lite"/>
    </source>
</evidence>
<dbReference type="PANTHER" id="PTHR35038">
    <property type="entry name" value="DISSIMILATORY SULFITE REDUCTASE SIRA"/>
    <property type="match status" value="1"/>
</dbReference>
<dbReference type="GeneID" id="90448369"/>
<dbReference type="EMBL" id="CP087714">
    <property type="protein sequence ID" value="XAT64117.1"/>
    <property type="molecule type" value="Genomic_DNA"/>
</dbReference>
<evidence type="ECO:0000313" key="5">
    <source>
        <dbReference type="Proteomes" id="UP001492541"/>
    </source>
</evidence>
<proteinExistence type="predicted"/>
<evidence type="ECO:0000259" key="3">
    <source>
        <dbReference type="Pfam" id="PF18204"/>
    </source>
</evidence>
<dbReference type="Pfam" id="PF13447">
    <property type="entry name" value="Multi-haem_cyto"/>
    <property type="match status" value="2"/>
</dbReference>
<dbReference type="Pfam" id="PF18204">
    <property type="entry name" value="PGF-CTERM"/>
    <property type="match status" value="1"/>
</dbReference>
<dbReference type="RefSeq" id="WP_193806431.1">
    <property type="nucleotide sequence ID" value="NZ_CP087714.1"/>
</dbReference>
<evidence type="ECO:0000256" key="1">
    <source>
        <dbReference type="ARBA" id="ARBA00022729"/>
    </source>
</evidence>
<dbReference type="PANTHER" id="PTHR35038:SF8">
    <property type="entry name" value="C-TYPE POLYHEME CYTOCHROME OMCC"/>
    <property type="match status" value="1"/>
</dbReference>
<accession>A0ABZ3H3H9</accession>
<organism evidence="4 5">
    <name type="scientific">Geoglobus acetivorans</name>
    <dbReference type="NCBI Taxonomy" id="565033"/>
    <lineage>
        <taxon>Archaea</taxon>
        <taxon>Methanobacteriati</taxon>
        <taxon>Methanobacteriota</taxon>
        <taxon>Archaeoglobi</taxon>
        <taxon>Archaeoglobales</taxon>
        <taxon>Archaeoglobaceae</taxon>
        <taxon>Geoglobus</taxon>
    </lineage>
</organism>
<protein>
    <submittedName>
        <fullName evidence="4">Cytochrome C</fullName>
    </submittedName>
</protein>
<reference evidence="4 5" key="1">
    <citation type="submission" date="2021-11" db="EMBL/GenBank/DDBJ databases">
        <title>Whole genome of Geoglobus acetivorans.</title>
        <authorList>
            <person name="Liu D."/>
        </authorList>
    </citation>
    <scope>NUCLEOTIDE SEQUENCE [LARGE SCALE GENOMIC DNA]</scope>
    <source>
        <strain evidence="4 5">SBH6</strain>
    </source>
</reference>
<feature type="region of interest" description="Disordered" evidence="2">
    <location>
        <begin position="400"/>
        <end position="422"/>
    </location>
</feature>
<dbReference type="Gene3D" id="1.20.850.10">
    <property type="entry name" value="Hydroxylamine Oxidoreductase, Chain A, domain 2"/>
    <property type="match status" value="1"/>
</dbReference>
<keyword evidence="1" id="KW-0732">Signal</keyword>
<gene>
    <name evidence="4" type="ORF">LPQ35_01750</name>
</gene>
<evidence type="ECO:0000313" key="4">
    <source>
        <dbReference type="EMBL" id="XAT64117.1"/>
    </source>
</evidence>
<feature type="domain" description="PGF-CTERM archaeal protein-sorting signal" evidence="3">
    <location>
        <begin position="421"/>
        <end position="440"/>
    </location>
</feature>
<dbReference type="SUPFAM" id="SSF48695">
    <property type="entry name" value="Multiheme cytochromes"/>
    <property type="match status" value="1"/>
</dbReference>